<reference evidence="2 3" key="1">
    <citation type="journal article" date="2009" name="PLoS ONE">
        <title>The complete genome of Teredinibacter turnerae T7901: an intracellular endosymbiont of marine wood-boring bivalves (shipworms).</title>
        <authorList>
            <person name="Yang J.C."/>
            <person name="Madupu R."/>
            <person name="Durkin A.S."/>
            <person name="Ekborg N.A."/>
            <person name="Pedamallu C.S."/>
            <person name="Hostetler J.B."/>
            <person name="Radune D."/>
            <person name="Toms B.S."/>
            <person name="Henrissat B."/>
            <person name="Coutinho P.M."/>
            <person name="Schwarz S."/>
            <person name="Field L."/>
            <person name="Trindade-Silva A.E."/>
            <person name="Soares C.A.G."/>
            <person name="Elshahawi S."/>
            <person name="Hanora A."/>
            <person name="Schmidt E.W."/>
            <person name="Haygood M.G."/>
            <person name="Posfai J."/>
            <person name="Benner J."/>
            <person name="Madinger C."/>
            <person name="Nove J."/>
            <person name="Anton B."/>
            <person name="Chaudhary K."/>
            <person name="Foster J."/>
            <person name="Holman A."/>
            <person name="Kumar S."/>
            <person name="Lessard P.A."/>
            <person name="Luyten Y.A."/>
            <person name="Slatko B."/>
            <person name="Wood N."/>
            <person name="Wu B."/>
            <person name="Teplitski M."/>
            <person name="Mougous J.D."/>
            <person name="Ward N."/>
            <person name="Eisen J.A."/>
            <person name="Badger J.H."/>
            <person name="Distel D.L."/>
        </authorList>
    </citation>
    <scope>NUCLEOTIDE SEQUENCE [LARGE SCALE GENOMIC DNA]</scope>
    <source>
        <strain evidence="3">ATCC 39867 / T7901</strain>
    </source>
</reference>
<evidence type="ECO:0000313" key="2">
    <source>
        <dbReference type="EMBL" id="ACR13628.1"/>
    </source>
</evidence>
<dbReference type="InterPro" id="IPR007138">
    <property type="entry name" value="ABM_dom"/>
</dbReference>
<dbReference type="RefSeq" id="WP_015819743.1">
    <property type="nucleotide sequence ID" value="NC_012997.1"/>
</dbReference>
<name>C5BM05_TERTT</name>
<gene>
    <name evidence="2" type="ordered locus">TERTU_2682</name>
</gene>
<dbReference type="HOGENOM" id="CLU_131496_13_2_6"/>
<feature type="domain" description="ABM" evidence="1">
    <location>
        <begin position="3"/>
        <end position="92"/>
    </location>
</feature>
<dbReference type="EMBL" id="CP001614">
    <property type="protein sequence ID" value="ACR13628.1"/>
    <property type="molecule type" value="Genomic_DNA"/>
</dbReference>
<dbReference type="Pfam" id="PF03992">
    <property type="entry name" value="ABM"/>
    <property type="match status" value="1"/>
</dbReference>
<keyword evidence="3" id="KW-1185">Reference proteome</keyword>
<proteinExistence type="predicted"/>
<organism evidence="2 3">
    <name type="scientific">Teredinibacter turnerae (strain ATCC 39867 / T7901)</name>
    <dbReference type="NCBI Taxonomy" id="377629"/>
    <lineage>
        <taxon>Bacteria</taxon>
        <taxon>Pseudomonadati</taxon>
        <taxon>Pseudomonadota</taxon>
        <taxon>Gammaproteobacteria</taxon>
        <taxon>Cellvibrionales</taxon>
        <taxon>Cellvibrionaceae</taxon>
        <taxon>Teredinibacter</taxon>
    </lineage>
</organism>
<dbReference type="OrthoDB" id="287932at2"/>
<protein>
    <recommendedName>
        <fullName evidence="1">ABM domain-containing protein</fullName>
    </recommendedName>
</protein>
<dbReference type="AlphaFoldDB" id="C5BM05"/>
<evidence type="ECO:0000259" key="1">
    <source>
        <dbReference type="PROSITE" id="PS51725"/>
    </source>
</evidence>
<dbReference type="Gene3D" id="3.30.70.100">
    <property type="match status" value="1"/>
</dbReference>
<dbReference type="Proteomes" id="UP000009080">
    <property type="component" value="Chromosome"/>
</dbReference>
<dbReference type="SUPFAM" id="SSF54909">
    <property type="entry name" value="Dimeric alpha+beta barrel"/>
    <property type="match status" value="1"/>
</dbReference>
<dbReference type="eggNOG" id="COG1359">
    <property type="taxonomic scope" value="Bacteria"/>
</dbReference>
<evidence type="ECO:0000313" key="3">
    <source>
        <dbReference type="Proteomes" id="UP000009080"/>
    </source>
</evidence>
<dbReference type="PROSITE" id="PS51725">
    <property type="entry name" value="ABM"/>
    <property type="match status" value="1"/>
</dbReference>
<sequence>MNIIVAGYLSIKAGKRDEFINASLEAVSQARKHPDCEDFSVSADPIDQNRVNIFEKWKSRASLDVFRAEGPDNGSFALIDAFHVAEYEIGTFCHKES</sequence>
<dbReference type="KEGG" id="ttu:TERTU_2682"/>
<dbReference type="GeneID" id="58410146"/>
<accession>C5BM05</accession>
<dbReference type="InterPro" id="IPR011008">
    <property type="entry name" value="Dimeric_a/b-barrel"/>
</dbReference>